<dbReference type="Proteomes" id="UP000002892">
    <property type="component" value="Chromosome"/>
</dbReference>
<dbReference type="Pfam" id="PF03734">
    <property type="entry name" value="YkuD"/>
    <property type="match status" value="1"/>
</dbReference>
<keyword evidence="8 9" id="KW-0961">Cell wall biogenesis/degradation</keyword>
<keyword evidence="10" id="KW-0472">Membrane</keyword>
<dbReference type="SUPFAM" id="SSF141523">
    <property type="entry name" value="L,D-transpeptidase catalytic domain-like"/>
    <property type="match status" value="1"/>
</dbReference>
<keyword evidence="6 9" id="KW-0133">Cell shape</keyword>
<keyword evidence="7 9" id="KW-0573">Peptidoglycan synthesis</keyword>
<evidence type="ECO:0000256" key="8">
    <source>
        <dbReference type="ARBA" id="ARBA00023316"/>
    </source>
</evidence>
<dbReference type="eggNOG" id="COG1376">
    <property type="taxonomic scope" value="Bacteria"/>
</dbReference>
<evidence type="ECO:0000256" key="9">
    <source>
        <dbReference type="PROSITE-ProRule" id="PRU01373"/>
    </source>
</evidence>
<dbReference type="GO" id="GO:0016757">
    <property type="term" value="F:glycosyltransferase activity"/>
    <property type="evidence" value="ECO:0007669"/>
    <property type="project" value="UniProtKB-KW"/>
</dbReference>
<feature type="transmembrane region" description="Helical" evidence="10">
    <location>
        <begin position="127"/>
        <end position="148"/>
    </location>
</feature>
<dbReference type="EMBL" id="CP003639">
    <property type="protein sequence ID" value="AFM40026.1"/>
    <property type="molecule type" value="Genomic_DNA"/>
</dbReference>
<dbReference type="KEGG" id="dai:Desaci_0981"/>
<accession>I4D2K2</accession>
<dbReference type="RefSeq" id="WP_014826035.1">
    <property type="nucleotide sequence ID" value="NC_018068.1"/>
</dbReference>
<evidence type="ECO:0000256" key="3">
    <source>
        <dbReference type="ARBA" id="ARBA00022676"/>
    </source>
</evidence>
<comment type="similarity">
    <text evidence="2">Belongs to the YkuD family.</text>
</comment>
<gene>
    <name evidence="12" type="ordered locus">Desaci_0981</name>
</gene>
<dbReference type="PANTHER" id="PTHR30582:SF24">
    <property type="entry name" value="L,D-TRANSPEPTIDASE ERFK_SRFK-RELATED"/>
    <property type="match status" value="1"/>
</dbReference>
<keyword evidence="13" id="KW-1185">Reference proteome</keyword>
<dbReference type="PANTHER" id="PTHR30582">
    <property type="entry name" value="L,D-TRANSPEPTIDASE"/>
    <property type="match status" value="1"/>
</dbReference>
<organism evidence="12 13">
    <name type="scientific">Desulfosporosinus acidiphilus (strain DSM 22704 / JCM 16185 / SJ4)</name>
    <dbReference type="NCBI Taxonomy" id="646529"/>
    <lineage>
        <taxon>Bacteria</taxon>
        <taxon>Bacillati</taxon>
        <taxon>Bacillota</taxon>
        <taxon>Clostridia</taxon>
        <taxon>Eubacteriales</taxon>
        <taxon>Desulfitobacteriaceae</taxon>
        <taxon>Desulfosporosinus</taxon>
    </lineage>
</organism>
<evidence type="ECO:0000256" key="1">
    <source>
        <dbReference type="ARBA" id="ARBA00004752"/>
    </source>
</evidence>
<dbReference type="CDD" id="cd16913">
    <property type="entry name" value="YkuD_like"/>
    <property type="match status" value="1"/>
</dbReference>
<dbReference type="Gene3D" id="2.40.440.10">
    <property type="entry name" value="L,D-transpeptidase catalytic domain-like"/>
    <property type="match status" value="1"/>
</dbReference>
<dbReference type="HOGENOM" id="CLU_534991_0_0_9"/>
<name>I4D2K2_DESAJ</name>
<dbReference type="GO" id="GO:0071555">
    <property type="term" value="P:cell wall organization"/>
    <property type="evidence" value="ECO:0007669"/>
    <property type="project" value="UniProtKB-UniRule"/>
</dbReference>
<evidence type="ECO:0000259" key="11">
    <source>
        <dbReference type="PROSITE" id="PS52029"/>
    </source>
</evidence>
<dbReference type="GO" id="GO:0005576">
    <property type="term" value="C:extracellular region"/>
    <property type="evidence" value="ECO:0007669"/>
    <property type="project" value="TreeGrafter"/>
</dbReference>
<feature type="active site" description="Proton donor/acceptor" evidence="9">
    <location>
        <position position="433"/>
    </location>
</feature>
<dbReference type="AlphaFoldDB" id="I4D2K2"/>
<keyword evidence="5" id="KW-0378">Hydrolase</keyword>
<evidence type="ECO:0000256" key="6">
    <source>
        <dbReference type="ARBA" id="ARBA00022960"/>
    </source>
</evidence>
<evidence type="ECO:0000313" key="13">
    <source>
        <dbReference type="Proteomes" id="UP000002892"/>
    </source>
</evidence>
<proteinExistence type="inferred from homology"/>
<reference evidence="12 13" key="1">
    <citation type="journal article" date="2012" name="J. Bacteriol.">
        <title>Complete genome sequences of Desulfosporosinus orientis DSM765T, Desulfosporosinus youngiae DSM17734T, Desulfosporosinus meridiei DSM13257T, and Desulfosporosinus acidiphilus DSM22704T.</title>
        <authorList>
            <person name="Pester M."/>
            <person name="Brambilla E."/>
            <person name="Alazard D."/>
            <person name="Rattei T."/>
            <person name="Weinmaier T."/>
            <person name="Han J."/>
            <person name="Lucas S."/>
            <person name="Lapidus A."/>
            <person name="Cheng J.F."/>
            <person name="Goodwin L."/>
            <person name="Pitluck S."/>
            <person name="Peters L."/>
            <person name="Ovchinnikova G."/>
            <person name="Teshima H."/>
            <person name="Detter J.C."/>
            <person name="Han C.S."/>
            <person name="Tapia R."/>
            <person name="Land M.L."/>
            <person name="Hauser L."/>
            <person name="Kyrpides N.C."/>
            <person name="Ivanova N.N."/>
            <person name="Pagani I."/>
            <person name="Huntmann M."/>
            <person name="Wei C.L."/>
            <person name="Davenport K.W."/>
            <person name="Daligault H."/>
            <person name="Chain P.S."/>
            <person name="Chen A."/>
            <person name="Mavromatis K."/>
            <person name="Markowitz V."/>
            <person name="Szeto E."/>
            <person name="Mikhailova N."/>
            <person name="Pati A."/>
            <person name="Wagner M."/>
            <person name="Woyke T."/>
            <person name="Ollivier B."/>
            <person name="Klenk H.P."/>
            <person name="Spring S."/>
            <person name="Loy A."/>
        </authorList>
    </citation>
    <scope>NUCLEOTIDE SEQUENCE [LARGE SCALE GENOMIC DNA]</scope>
    <source>
        <strain evidence="13">DSM 22704 / JCM 16185 / SJ4</strain>
    </source>
</reference>
<dbReference type="PROSITE" id="PS52029">
    <property type="entry name" value="LD_TPASE"/>
    <property type="match status" value="1"/>
</dbReference>
<dbReference type="InterPro" id="IPR038063">
    <property type="entry name" value="Transpep_catalytic_dom"/>
</dbReference>
<keyword evidence="10" id="KW-0812">Transmembrane</keyword>
<dbReference type="GO" id="GO:0018104">
    <property type="term" value="P:peptidoglycan-protein cross-linking"/>
    <property type="evidence" value="ECO:0007669"/>
    <property type="project" value="TreeGrafter"/>
</dbReference>
<evidence type="ECO:0000313" key="12">
    <source>
        <dbReference type="EMBL" id="AFM40026.1"/>
    </source>
</evidence>
<dbReference type="OrthoDB" id="9809748at2"/>
<dbReference type="STRING" id="646529.Desaci_0981"/>
<dbReference type="InterPro" id="IPR050979">
    <property type="entry name" value="LD-transpeptidase"/>
</dbReference>
<evidence type="ECO:0000256" key="7">
    <source>
        <dbReference type="ARBA" id="ARBA00022984"/>
    </source>
</evidence>
<feature type="active site" description="Nucleophile" evidence="9">
    <location>
        <position position="449"/>
    </location>
</feature>
<keyword evidence="10" id="KW-1133">Transmembrane helix</keyword>
<evidence type="ECO:0000256" key="2">
    <source>
        <dbReference type="ARBA" id="ARBA00005992"/>
    </source>
</evidence>
<feature type="domain" description="L,D-TPase catalytic" evidence="11">
    <location>
        <begin position="360"/>
        <end position="473"/>
    </location>
</feature>
<evidence type="ECO:0000256" key="5">
    <source>
        <dbReference type="ARBA" id="ARBA00022801"/>
    </source>
</evidence>
<protein>
    <recommendedName>
        <fullName evidence="11">L,D-TPase catalytic domain-containing protein</fullName>
    </recommendedName>
</protein>
<keyword evidence="4" id="KW-0808">Transferase</keyword>
<evidence type="ECO:0000256" key="10">
    <source>
        <dbReference type="SAM" id="Phobius"/>
    </source>
</evidence>
<sequence>MEPVSRLKIKDNLIPVSPGYFLAKSDPLFWRKLLKRKPEDAEAMYHVALEIEQIAKNNLEKYMITNTEAYLSTYRRVINEAFDLLKKSFGKGYLKARAETLRMQEEIKTTEKRLTVLNKKSTRGSKALIYFFLSVIIGLLLLIAFLIYNRSSTTYLENQRYTYLLPYEVVEKKDLVLPQTDFEPITIQVKRNISKQLLVNQLMETMKRDYDKNPQAGKLVVAVDEDQKDVGIAYWEGEDKEIEVYVYPSDPITDLKTEENSQLLEATTVIRSALYQFIRKNGYMPKDLTILTQAYPNNYLSELPKNPYNMKNNVTTSPSGDAGWLFFPSVVSSNMDLVSVVQQAIKPSIPKGINLPFAPLEISINKINHELCVMSGDEPIRKYTVALGKNDLTPEGRLQITKKIVNPDKWVPKTDNVYGSRGMELSNPNFAIHGTNSPDSIGKDVSLGCIRLDNPQMEDLYALTPLYTSVNISKAPTPEVNLESDPRPCLALYGHSDIAKEEDSNFYHWGG</sequence>
<keyword evidence="3" id="KW-0328">Glycosyltransferase</keyword>
<dbReference type="GO" id="GO:0008360">
    <property type="term" value="P:regulation of cell shape"/>
    <property type="evidence" value="ECO:0007669"/>
    <property type="project" value="UniProtKB-UniRule"/>
</dbReference>
<dbReference type="InterPro" id="IPR005490">
    <property type="entry name" value="LD_TPept_cat_dom"/>
</dbReference>
<dbReference type="UniPathway" id="UPA00219"/>
<dbReference type="GO" id="GO:0071972">
    <property type="term" value="F:peptidoglycan L,D-transpeptidase activity"/>
    <property type="evidence" value="ECO:0007669"/>
    <property type="project" value="TreeGrafter"/>
</dbReference>
<evidence type="ECO:0000256" key="4">
    <source>
        <dbReference type="ARBA" id="ARBA00022679"/>
    </source>
</evidence>
<comment type="pathway">
    <text evidence="1 9">Cell wall biogenesis; peptidoglycan biosynthesis.</text>
</comment>